<evidence type="ECO:0000313" key="2">
    <source>
        <dbReference type="Proteomes" id="UP000018721"/>
    </source>
</evidence>
<accession>V9EB55</accession>
<reference evidence="1 2" key="1">
    <citation type="submission" date="2013-11" db="EMBL/GenBank/DDBJ databases">
        <title>The Genome Sequence of Phytophthora parasitica P1569.</title>
        <authorList>
            <consortium name="The Broad Institute Genomics Platform"/>
            <person name="Russ C."/>
            <person name="Tyler B."/>
            <person name="Panabieres F."/>
            <person name="Shan W."/>
            <person name="Tripathy S."/>
            <person name="Grunwald N."/>
            <person name="Machado M."/>
            <person name="Johnson C.S."/>
            <person name="Arredondo F."/>
            <person name="Hong C."/>
            <person name="Coffey M."/>
            <person name="Young S.K."/>
            <person name="Zeng Q."/>
            <person name="Gargeya S."/>
            <person name="Fitzgerald M."/>
            <person name="Abouelleil A."/>
            <person name="Alvarado L."/>
            <person name="Chapman S.B."/>
            <person name="Gainer-Dewar J."/>
            <person name="Goldberg J."/>
            <person name="Griggs A."/>
            <person name="Gujja S."/>
            <person name="Hansen M."/>
            <person name="Howarth C."/>
            <person name="Imamovic A."/>
            <person name="Ireland A."/>
            <person name="Larimer J."/>
            <person name="McCowan C."/>
            <person name="Murphy C."/>
            <person name="Pearson M."/>
            <person name="Poon T.W."/>
            <person name="Priest M."/>
            <person name="Roberts A."/>
            <person name="Saif S."/>
            <person name="Shea T."/>
            <person name="Sykes S."/>
            <person name="Wortman J."/>
            <person name="Nusbaum C."/>
            <person name="Birren B."/>
        </authorList>
    </citation>
    <scope>NUCLEOTIDE SEQUENCE [LARGE SCALE GENOMIC DNA]</scope>
    <source>
        <strain evidence="1 2">P1569</strain>
    </source>
</reference>
<comment type="caution">
    <text evidence="1">The sequence shown here is derived from an EMBL/GenBank/DDBJ whole genome shotgun (WGS) entry which is preliminary data.</text>
</comment>
<protein>
    <submittedName>
        <fullName evidence="1">Uncharacterized protein</fullName>
    </submittedName>
</protein>
<dbReference type="OrthoDB" id="123132at2759"/>
<gene>
    <name evidence="1" type="ORF">F443_17953</name>
</gene>
<dbReference type="EMBL" id="ANIZ01003092">
    <property type="protein sequence ID" value="ETI35778.1"/>
    <property type="molecule type" value="Genomic_DNA"/>
</dbReference>
<dbReference type="AlphaFoldDB" id="V9EB55"/>
<name>V9EB55_PHYNI</name>
<sequence length="400" mass="44688">MNRYKADLVRLMSFKDGISYGSDHTFTTEALLKITPSDVCRWMNKRAYGDFDPTDDMKPVRRWRTRKAVVDVYIDKTQPYPDACAAAVLSGPAGPCFYKLKQEIQCVEPSLLLNDVAPTVKVMMGESIAKTLALPLLWAALESTDNICDLLPSALQQRIIEAYKKTGGNSELNPVDREALYVLGDGSKLNLVVINEGEVVEMNETRSSLTATVSGGGGEGARREFAALHSQLLTSRRYMTELMNEVLHSRRESQREMEKVVAILRRVAACPIPRVQTGNSSYHTQGDGDLDGAEYRPTLTARLSKRPKDLYELWYEHQFGLAGLKAAKAFTRTERGANKFAYSRRKHFWRVVTNLVQAGYTSDTAIDRVCTTYGRSLSVSNIIAGLREDPKRGGHPNLRV</sequence>
<evidence type="ECO:0000313" key="1">
    <source>
        <dbReference type="EMBL" id="ETI35778.1"/>
    </source>
</evidence>
<organism evidence="1 2">
    <name type="scientific">Phytophthora nicotianae P1569</name>
    <dbReference type="NCBI Taxonomy" id="1317065"/>
    <lineage>
        <taxon>Eukaryota</taxon>
        <taxon>Sar</taxon>
        <taxon>Stramenopiles</taxon>
        <taxon>Oomycota</taxon>
        <taxon>Peronosporomycetes</taxon>
        <taxon>Peronosporales</taxon>
        <taxon>Peronosporaceae</taxon>
        <taxon>Phytophthora</taxon>
    </lineage>
</organism>
<keyword evidence="2" id="KW-1185">Reference proteome</keyword>
<dbReference type="Proteomes" id="UP000018721">
    <property type="component" value="Unassembled WGS sequence"/>
</dbReference>
<proteinExistence type="predicted"/>
<dbReference type="HOGENOM" id="CLU_059845_0_0_1"/>